<dbReference type="GO" id="GO:0008033">
    <property type="term" value="P:tRNA processing"/>
    <property type="evidence" value="ECO:0007669"/>
    <property type="project" value="UniProtKB-KW"/>
</dbReference>
<evidence type="ECO:0000256" key="4">
    <source>
        <dbReference type="ARBA" id="ARBA00022490"/>
    </source>
</evidence>
<dbReference type="OrthoDB" id="9814580at2"/>
<evidence type="ECO:0000256" key="8">
    <source>
        <dbReference type="ARBA" id="ARBA00022741"/>
    </source>
</evidence>
<dbReference type="Proteomes" id="UP000292424">
    <property type="component" value="Chromosome"/>
</dbReference>
<keyword evidence="5" id="KW-0808">Transferase</keyword>
<evidence type="ECO:0000259" key="12">
    <source>
        <dbReference type="PROSITE" id="PS51163"/>
    </source>
</evidence>
<dbReference type="NCBIfam" id="TIGR00057">
    <property type="entry name" value="L-threonylcarbamoyladenylate synthase"/>
    <property type="match status" value="1"/>
</dbReference>
<evidence type="ECO:0000256" key="3">
    <source>
        <dbReference type="ARBA" id="ARBA00012584"/>
    </source>
</evidence>
<dbReference type="InterPro" id="IPR017945">
    <property type="entry name" value="DHBP_synth_RibB-like_a/b_dom"/>
</dbReference>
<evidence type="ECO:0000256" key="2">
    <source>
        <dbReference type="ARBA" id="ARBA00007663"/>
    </source>
</evidence>
<dbReference type="AlphaFoldDB" id="A0A5P2FVL0"/>
<gene>
    <name evidence="13" type="ORF">E0W69_002260</name>
</gene>
<dbReference type="PANTHER" id="PTHR17490:SF16">
    <property type="entry name" value="THREONYLCARBAMOYL-AMP SYNTHASE"/>
    <property type="match status" value="1"/>
</dbReference>
<dbReference type="GO" id="GO:0006450">
    <property type="term" value="P:regulation of translational fidelity"/>
    <property type="evidence" value="ECO:0007669"/>
    <property type="project" value="TreeGrafter"/>
</dbReference>
<evidence type="ECO:0000256" key="6">
    <source>
        <dbReference type="ARBA" id="ARBA00022694"/>
    </source>
</evidence>
<name>A0A5P2FVL0_9BACT</name>
<evidence type="ECO:0000313" key="13">
    <source>
        <dbReference type="EMBL" id="QES87536.1"/>
    </source>
</evidence>
<dbReference type="InterPro" id="IPR006070">
    <property type="entry name" value="Sua5-like_dom"/>
</dbReference>
<keyword evidence="14" id="KW-1185">Reference proteome</keyword>
<evidence type="ECO:0000256" key="1">
    <source>
        <dbReference type="ARBA" id="ARBA00004496"/>
    </source>
</evidence>
<keyword evidence="8" id="KW-0547">Nucleotide-binding</keyword>
<dbReference type="SUPFAM" id="SSF55821">
    <property type="entry name" value="YrdC/RibB"/>
    <property type="match status" value="1"/>
</dbReference>
<proteinExistence type="inferred from homology"/>
<keyword evidence="6" id="KW-0819">tRNA processing</keyword>
<dbReference type="Pfam" id="PF01300">
    <property type="entry name" value="Sua5_yciO_yrdC"/>
    <property type="match status" value="1"/>
</dbReference>
<dbReference type="PANTHER" id="PTHR17490">
    <property type="entry name" value="SUA5"/>
    <property type="match status" value="1"/>
</dbReference>
<comment type="subcellular location">
    <subcellularLocation>
        <location evidence="1">Cytoplasm</location>
    </subcellularLocation>
</comment>
<dbReference type="GO" id="GO:0003725">
    <property type="term" value="F:double-stranded RNA binding"/>
    <property type="evidence" value="ECO:0007669"/>
    <property type="project" value="InterPro"/>
</dbReference>
<sequence length="190" mass="21243">MNNDFTNDLEQCVQILKKGGIILYPTDTVWGLGCDATNAEAVEKIIQLKHRPANKSFVTLLADERDLIHYVAAPDLAVFDFVKAQERPTTVIYDNALGLADNVVSDNGSIAIRLCRDEFCKKIIQRLKKPIVSTSANISGHPAPAIFPEIEKEIVDGVDYAVNYRREDTQRSAPSQIIKWDNGEVVFLRK</sequence>
<evidence type="ECO:0000256" key="7">
    <source>
        <dbReference type="ARBA" id="ARBA00022695"/>
    </source>
</evidence>
<organism evidence="13 14">
    <name type="scientific">Rhizosphaericola mali</name>
    <dbReference type="NCBI Taxonomy" id="2545455"/>
    <lineage>
        <taxon>Bacteria</taxon>
        <taxon>Pseudomonadati</taxon>
        <taxon>Bacteroidota</taxon>
        <taxon>Chitinophagia</taxon>
        <taxon>Chitinophagales</taxon>
        <taxon>Chitinophagaceae</taxon>
        <taxon>Rhizosphaericola</taxon>
    </lineage>
</organism>
<dbReference type="GO" id="GO:0005524">
    <property type="term" value="F:ATP binding"/>
    <property type="evidence" value="ECO:0007669"/>
    <property type="project" value="UniProtKB-KW"/>
</dbReference>
<evidence type="ECO:0000256" key="10">
    <source>
        <dbReference type="ARBA" id="ARBA00029774"/>
    </source>
</evidence>
<evidence type="ECO:0000256" key="11">
    <source>
        <dbReference type="ARBA" id="ARBA00048366"/>
    </source>
</evidence>
<dbReference type="Gene3D" id="3.90.870.10">
    <property type="entry name" value="DHBP synthase"/>
    <property type="match status" value="1"/>
</dbReference>
<dbReference type="EC" id="2.7.7.87" evidence="3"/>
<dbReference type="RefSeq" id="WP_131328413.1">
    <property type="nucleotide sequence ID" value="NZ_CP044016.1"/>
</dbReference>
<accession>A0A5P2FVL0</accession>
<keyword evidence="4" id="KW-0963">Cytoplasm</keyword>
<evidence type="ECO:0000256" key="5">
    <source>
        <dbReference type="ARBA" id="ARBA00022679"/>
    </source>
</evidence>
<evidence type="ECO:0000256" key="9">
    <source>
        <dbReference type="ARBA" id="ARBA00022840"/>
    </source>
</evidence>
<dbReference type="EMBL" id="CP044016">
    <property type="protein sequence ID" value="QES87536.1"/>
    <property type="molecule type" value="Genomic_DNA"/>
</dbReference>
<protein>
    <recommendedName>
        <fullName evidence="10">L-threonylcarbamoyladenylate synthase</fullName>
        <ecNumber evidence="3">2.7.7.87</ecNumber>
    </recommendedName>
    <alternativeName>
        <fullName evidence="10">L-threonylcarbamoyladenylate synthase</fullName>
    </alternativeName>
</protein>
<comment type="catalytic activity">
    <reaction evidence="11">
        <text>L-threonine + hydrogencarbonate + ATP = L-threonylcarbamoyladenylate + diphosphate + H2O</text>
        <dbReference type="Rhea" id="RHEA:36407"/>
        <dbReference type="ChEBI" id="CHEBI:15377"/>
        <dbReference type="ChEBI" id="CHEBI:17544"/>
        <dbReference type="ChEBI" id="CHEBI:30616"/>
        <dbReference type="ChEBI" id="CHEBI:33019"/>
        <dbReference type="ChEBI" id="CHEBI:57926"/>
        <dbReference type="ChEBI" id="CHEBI:73682"/>
        <dbReference type="EC" id="2.7.7.87"/>
    </reaction>
</comment>
<keyword evidence="9" id="KW-0067">ATP-binding</keyword>
<evidence type="ECO:0000313" key="14">
    <source>
        <dbReference type="Proteomes" id="UP000292424"/>
    </source>
</evidence>
<keyword evidence="7" id="KW-0548">Nucleotidyltransferase</keyword>
<reference evidence="13 14" key="1">
    <citation type="submission" date="2019-09" db="EMBL/GenBank/DDBJ databases">
        <title>Complete genome sequence of Arachidicoccus sp. B3-10 isolated from apple orchard soil.</title>
        <authorList>
            <person name="Kim H.S."/>
            <person name="Han K.-I."/>
            <person name="Suh M.K."/>
            <person name="Lee K.C."/>
            <person name="Eom M.K."/>
            <person name="Kim J.-S."/>
            <person name="Kang S.W."/>
            <person name="Sin Y."/>
            <person name="Lee J.-S."/>
        </authorList>
    </citation>
    <scope>NUCLEOTIDE SEQUENCE [LARGE SCALE GENOMIC DNA]</scope>
    <source>
        <strain evidence="13 14">B3-10</strain>
    </source>
</reference>
<dbReference type="InterPro" id="IPR050156">
    <property type="entry name" value="TC-AMP_synthase_SUA5"/>
</dbReference>
<dbReference type="GO" id="GO:0061710">
    <property type="term" value="F:L-threonylcarbamoyladenylate synthase"/>
    <property type="evidence" value="ECO:0007669"/>
    <property type="project" value="UniProtKB-EC"/>
</dbReference>
<dbReference type="GO" id="GO:0005737">
    <property type="term" value="C:cytoplasm"/>
    <property type="evidence" value="ECO:0007669"/>
    <property type="project" value="UniProtKB-SubCell"/>
</dbReference>
<dbReference type="PROSITE" id="PS51163">
    <property type="entry name" value="YRDC"/>
    <property type="match status" value="1"/>
</dbReference>
<dbReference type="KEGG" id="arac:E0W69_002260"/>
<comment type="similarity">
    <text evidence="2">Belongs to the SUA5 family.</text>
</comment>
<dbReference type="GO" id="GO:0000049">
    <property type="term" value="F:tRNA binding"/>
    <property type="evidence" value="ECO:0007669"/>
    <property type="project" value="TreeGrafter"/>
</dbReference>
<feature type="domain" description="YrdC-like" evidence="12">
    <location>
        <begin position="6"/>
        <end position="190"/>
    </location>
</feature>